<accession>A0A0P1FBE7</accession>
<dbReference type="AlphaFoldDB" id="A0A0P1FBE7"/>
<keyword evidence="3" id="KW-1185">Reference proteome</keyword>
<evidence type="ECO:0000259" key="1">
    <source>
        <dbReference type="PROSITE" id="PS51724"/>
    </source>
</evidence>
<dbReference type="Pfam" id="PF05036">
    <property type="entry name" value="SPOR"/>
    <property type="match status" value="1"/>
</dbReference>
<gene>
    <name evidence="2" type="ORF">SHM7688_01366</name>
</gene>
<dbReference type="Gene3D" id="3.30.70.1070">
    <property type="entry name" value="Sporulation related repeat"/>
    <property type="match status" value="1"/>
</dbReference>
<evidence type="ECO:0000313" key="2">
    <source>
        <dbReference type="EMBL" id="CUH51927.1"/>
    </source>
</evidence>
<evidence type="ECO:0000313" key="3">
    <source>
        <dbReference type="Proteomes" id="UP000054823"/>
    </source>
</evidence>
<dbReference type="EMBL" id="CYPW01000009">
    <property type="protein sequence ID" value="CUH51927.1"/>
    <property type="molecule type" value="Genomic_DNA"/>
</dbReference>
<organism evidence="2 3">
    <name type="scientific">Shimia marina</name>
    <dbReference type="NCBI Taxonomy" id="321267"/>
    <lineage>
        <taxon>Bacteria</taxon>
        <taxon>Pseudomonadati</taxon>
        <taxon>Pseudomonadota</taxon>
        <taxon>Alphaproteobacteria</taxon>
        <taxon>Rhodobacterales</taxon>
        <taxon>Roseobacteraceae</taxon>
    </lineage>
</organism>
<dbReference type="Proteomes" id="UP000054823">
    <property type="component" value="Unassembled WGS sequence"/>
</dbReference>
<dbReference type="InterPro" id="IPR007730">
    <property type="entry name" value="SPOR-like_dom"/>
</dbReference>
<sequence>MAEIPMGAPHAPKGESPNAALLVNRAGMVMSLALVAGTCVWGYKILSRDVSGVPVVRALEGPMRVQPEDPGGRLAGHQGLMVNKVAADGSAAGPADQVIVAPPPIAITERDIVDASAVEAAVVAAAAEIAAQVPAVDSETLEVETPAPIVAPEPLDVSAPLSVEELAAQLAAGATPLEAVEATETQPVQASLSVPESETVAVDAQPAPQVQGGLKRSLRPVLRPVSLSSAASSQQIASIDAAVGSVLKTADPSTIPAGTRLVQLGAYESTEIAEREWTRLQTRFEPYLGDKTRVIQKASSGGRVFYRLRAMGFDTVSDARRLCSALKAENADCIPVTTR</sequence>
<dbReference type="OrthoDB" id="8479416at2"/>
<reference evidence="2 3" key="1">
    <citation type="submission" date="2015-09" db="EMBL/GenBank/DDBJ databases">
        <authorList>
            <consortium name="Swine Surveillance"/>
        </authorList>
    </citation>
    <scope>NUCLEOTIDE SEQUENCE [LARGE SCALE GENOMIC DNA]</scope>
    <source>
        <strain evidence="2 3">CECT 7688</strain>
    </source>
</reference>
<name>A0A0P1FBE7_9RHOB</name>
<dbReference type="GO" id="GO:0042834">
    <property type="term" value="F:peptidoglycan binding"/>
    <property type="evidence" value="ECO:0007669"/>
    <property type="project" value="InterPro"/>
</dbReference>
<feature type="domain" description="SPOR" evidence="1">
    <location>
        <begin position="254"/>
        <end position="339"/>
    </location>
</feature>
<dbReference type="RefSeq" id="WP_058239164.1">
    <property type="nucleotide sequence ID" value="NZ_CYPW01000009.1"/>
</dbReference>
<dbReference type="PROSITE" id="PS51724">
    <property type="entry name" value="SPOR"/>
    <property type="match status" value="1"/>
</dbReference>
<proteinExistence type="predicted"/>
<dbReference type="InterPro" id="IPR036680">
    <property type="entry name" value="SPOR-like_sf"/>
</dbReference>
<dbReference type="STRING" id="321267.SHM7688_01366"/>
<protein>
    <submittedName>
        <fullName evidence="2">Sporulation related domain protein</fullName>
    </submittedName>
</protein>